<protein>
    <submittedName>
        <fullName evidence="1">Uncharacterized protein</fullName>
    </submittedName>
</protein>
<dbReference type="EMBL" id="FNAO01000004">
    <property type="protein sequence ID" value="SDE23500.1"/>
    <property type="molecule type" value="Genomic_DNA"/>
</dbReference>
<gene>
    <name evidence="1" type="ORF">SAMN05421636_10456</name>
</gene>
<dbReference type="RefSeq" id="WP_175455282.1">
    <property type="nucleotide sequence ID" value="NZ_FNAO01000004.1"/>
</dbReference>
<reference evidence="1 2" key="1">
    <citation type="submission" date="2016-10" db="EMBL/GenBank/DDBJ databases">
        <authorList>
            <person name="de Groot N.N."/>
        </authorList>
    </citation>
    <scope>NUCLEOTIDE SEQUENCE [LARGE SCALE GENOMIC DNA]</scope>
    <source>
        <strain evidence="1 2">DSM 23421</strain>
    </source>
</reference>
<keyword evidence="2" id="KW-1185">Reference proteome</keyword>
<dbReference type="STRING" id="641691.SAMN05421636_10456"/>
<accession>A0A1G7B9K5</accession>
<dbReference type="AlphaFoldDB" id="A0A1G7B9K5"/>
<evidence type="ECO:0000313" key="2">
    <source>
        <dbReference type="Proteomes" id="UP000199109"/>
    </source>
</evidence>
<dbReference type="Proteomes" id="UP000199109">
    <property type="component" value="Unassembled WGS sequence"/>
</dbReference>
<organism evidence="1 2">
    <name type="scientific">Pricia antarctica</name>
    <dbReference type="NCBI Taxonomy" id="641691"/>
    <lineage>
        <taxon>Bacteria</taxon>
        <taxon>Pseudomonadati</taxon>
        <taxon>Bacteroidota</taxon>
        <taxon>Flavobacteriia</taxon>
        <taxon>Flavobacteriales</taxon>
        <taxon>Flavobacteriaceae</taxon>
        <taxon>Pricia</taxon>
    </lineage>
</organism>
<name>A0A1G7B9K5_9FLAO</name>
<sequence>MQNKHTSEFNKLNTGVHNKWEKNVGDDQSIMAISRVGKTFFRINQDTRLVEKNEEA</sequence>
<proteinExistence type="predicted"/>
<evidence type="ECO:0000313" key="1">
    <source>
        <dbReference type="EMBL" id="SDE23500.1"/>
    </source>
</evidence>